<proteinExistence type="predicted"/>
<dbReference type="STRING" id="1802617.A2886_01525"/>
<comment type="caution">
    <text evidence="1">The sequence shown here is derived from an EMBL/GenBank/DDBJ whole genome shotgun (WGS) entry which is preliminary data.</text>
</comment>
<reference evidence="1 2" key="1">
    <citation type="journal article" date="2016" name="Nat. Commun.">
        <title>Thousands of microbial genomes shed light on interconnected biogeochemical processes in an aquifer system.</title>
        <authorList>
            <person name="Anantharaman K."/>
            <person name="Brown C.T."/>
            <person name="Hug L.A."/>
            <person name="Sharon I."/>
            <person name="Castelle C.J."/>
            <person name="Probst A.J."/>
            <person name="Thomas B.C."/>
            <person name="Singh A."/>
            <person name="Wilkins M.J."/>
            <person name="Karaoz U."/>
            <person name="Brodie E.L."/>
            <person name="Williams K.H."/>
            <person name="Hubbard S.S."/>
            <person name="Banfield J.F."/>
        </authorList>
    </citation>
    <scope>NUCLEOTIDE SEQUENCE [LARGE SCALE GENOMIC DNA]</scope>
</reference>
<dbReference type="EMBL" id="MEVA01000001">
    <property type="protein sequence ID" value="OGC47918.1"/>
    <property type="molecule type" value="Genomic_DNA"/>
</dbReference>
<evidence type="ECO:0000313" key="1">
    <source>
        <dbReference type="EMBL" id="OGC47918.1"/>
    </source>
</evidence>
<organism evidence="1 2">
    <name type="scientific">candidate division WWE3 bacterium RIFCSPHIGHO2_01_FULL_42_13</name>
    <dbReference type="NCBI Taxonomy" id="1802617"/>
    <lineage>
        <taxon>Bacteria</taxon>
        <taxon>Katanobacteria</taxon>
    </lineage>
</organism>
<sequence>MLVVAVVLLAWVVNLWRGNQELADKIKKSEQALGQQAKRSRMRDRHFLALYVRHFVIPAAEEVVSASDKGRVPKTQFEVLAHRLSFGLSVFSDLEDTPRIFNHHLRPLGISLEYEHLSEAHYSLADASLVFGELKASPFVEKVELL</sequence>
<dbReference type="Proteomes" id="UP000176608">
    <property type="component" value="Unassembled WGS sequence"/>
</dbReference>
<dbReference type="AlphaFoldDB" id="A0A1F4USJ7"/>
<accession>A0A1F4USJ7</accession>
<evidence type="ECO:0000313" key="2">
    <source>
        <dbReference type="Proteomes" id="UP000176608"/>
    </source>
</evidence>
<name>A0A1F4USJ7_UNCKA</name>
<gene>
    <name evidence="1" type="ORF">A2886_01525</name>
</gene>
<protein>
    <submittedName>
        <fullName evidence="1">Uncharacterized protein</fullName>
    </submittedName>
</protein>